<dbReference type="EMBL" id="CAEZYY010000007">
    <property type="protein sequence ID" value="CAB4746613.1"/>
    <property type="molecule type" value="Genomic_DNA"/>
</dbReference>
<dbReference type="PANTHER" id="PTHR12234:SF1">
    <property type="entry name" value="FORMIMINOTRANSFERASE N-TERMINAL SUBDOMAIN-CONTAINING PROTEIN"/>
    <property type="match status" value="1"/>
</dbReference>
<dbReference type="InterPro" id="IPR051623">
    <property type="entry name" value="FTCD"/>
</dbReference>
<accession>A0A6J6TIK2</accession>
<dbReference type="GO" id="GO:0030409">
    <property type="term" value="F:glutamate formimidoyltransferase activity"/>
    <property type="evidence" value="ECO:0007669"/>
    <property type="project" value="UniProtKB-EC"/>
</dbReference>
<dbReference type="SMART" id="SM01222">
    <property type="entry name" value="FTCD_N"/>
    <property type="match status" value="1"/>
</dbReference>
<evidence type="ECO:0000256" key="2">
    <source>
        <dbReference type="ARBA" id="ARBA00022679"/>
    </source>
</evidence>
<reference evidence="6" key="1">
    <citation type="submission" date="2020-05" db="EMBL/GenBank/DDBJ databases">
        <authorList>
            <person name="Chiriac C."/>
            <person name="Salcher M."/>
            <person name="Ghai R."/>
            <person name="Kavagutti S V."/>
        </authorList>
    </citation>
    <scope>NUCLEOTIDE SEQUENCE</scope>
</reference>
<dbReference type="PANTHER" id="PTHR12234">
    <property type="entry name" value="FORMIMINOTRANSFERASE-CYCLODEAMINASE"/>
    <property type="match status" value="1"/>
</dbReference>
<evidence type="ECO:0000313" key="6">
    <source>
        <dbReference type="EMBL" id="CAB4746613.1"/>
    </source>
</evidence>
<proteinExistence type="predicted"/>
<sequence length="293" mass="31987">MNMARRVVRVDNSSDRSPRRKVLECVVNVSEGRRPAVLTRLGSHCGSDLLDVHSDSFHHRSVFTLAGTDAVRRLTVAAVTELDLANHTGVHPRLGVVDVVPFVALPGSTLADAIAARDSFARWASSALGVPCFLYGPERTLPEVRRHAWSDLSPDFGPPTPHRTAGAICVGARPVLVAYNVYLRDSDLKRAKQVASLIRGPHLRALGLQVGNRVQVSMNLIEPAVTGPAQAYDAVALHAAIAGTELVGLVTESVLAMVPRWRWQELDLSPDRTIESRMRRALAQRGPYELIER</sequence>
<keyword evidence="2" id="KW-0808">Transferase</keyword>
<dbReference type="InterPro" id="IPR012886">
    <property type="entry name" value="Formiminotransferase_N"/>
</dbReference>
<dbReference type="AlphaFoldDB" id="A0A6J6TIK2"/>
<dbReference type="SMART" id="SM01221">
    <property type="entry name" value="FTCD"/>
    <property type="match status" value="1"/>
</dbReference>
<evidence type="ECO:0000259" key="3">
    <source>
        <dbReference type="SMART" id="SM01221"/>
    </source>
</evidence>
<organism evidence="6">
    <name type="scientific">freshwater metagenome</name>
    <dbReference type="NCBI Taxonomy" id="449393"/>
    <lineage>
        <taxon>unclassified sequences</taxon>
        <taxon>metagenomes</taxon>
        <taxon>ecological metagenomes</taxon>
    </lineage>
</organism>
<dbReference type="Pfam" id="PF02971">
    <property type="entry name" value="FTCD"/>
    <property type="match status" value="1"/>
</dbReference>
<dbReference type="EMBL" id="CAFBQP010000032">
    <property type="protein sequence ID" value="CAB5060752.1"/>
    <property type="molecule type" value="Genomic_DNA"/>
</dbReference>
<feature type="domain" description="Formiminotransferase C-terminal subdomain" evidence="3">
    <location>
        <begin position="175"/>
        <end position="277"/>
    </location>
</feature>
<dbReference type="Pfam" id="PF07837">
    <property type="entry name" value="FTCD_N"/>
    <property type="match status" value="1"/>
</dbReference>
<evidence type="ECO:0000259" key="4">
    <source>
        <dbReference type="SMART" id="SM01222"/>
    </source>
</evidence>
<evidence type="ECO:0000313" key="5">
    <source>
        <dbReference type="EMBL" id="CAB4717516.1"/>
    </source>
</evidence>
<gene>
    <name evidence="5" type="ORF">UFOPK2602_01506</name>
    <name evidence="6" type="ORF">UFOPK2806_00746</name>
    <name evidence="7" type="ORF">UFOPK4306_00992</name>
</gene>
<dbReference type="InterPro" id="IPR037070">
    <property type="entry name" value="Formiminotransferase_C_sf"/>
</dbReference>
<dbReference type="GO" id="GO:0005542">
    <property type="term" value="F:folic acid binding"/>
    <property type="evidence" value="ECO:0007669"/>
    <property type="project" value="InterPro"/>
</dbReference>
<feature type="domain" description="Formiminotransferase N-terminal subdomain" evidence="4">
    <location>
        <begin position="21"/>
        <end position="174"/>
    </location>
</feature>
<name>A0A6J6TIK2_9ZZZZ</name>
<evidence type="ECO:0000313" key="7">
    <source>
        <dbReference type="EMBL" id="CAB5060752.1"/>
    </source>
</evidence>
<dbReference type="SUPFAM" id="SSF55116">
    <property type="entry name" value="Formiminotransferase domain of formiminotransferase-cyclodeaminase"/>
    <property type="match status" value="2"/>
</dbReference>
<dbReference type="EMBL" id="CAEZXX010000109">
    <property type="protein sequence ID" value="CAB4717516.1"/>
    <property type="molecule type" value="Genomic_DNA"/>
</dbReference>
<dbReference type="InterPro" id="IPR037064">
    <property type="entry name" value="Formiminotransferase_N_sf"/>
</dbReference>
<protein>
    <recommendedName>
        <fullName evidence="1">glutamate formimidoyltransferase</fullName>
        <ecNumber evidence="1">2.1.2.5</ecNumber>
    </recommendedName>
</protein>
<evidence type="ECO:0000256" key="1">
    <source>
        <dbReference type="ARBA" id="ARBA00012252"/>
    </source>
</evidence>
<dbReference type="Gene3D" id="3.30.990.10">
    <property type="entry name" value="Formiminotransferase, N-terminal subdomain"/>
    <property type="match status" value="1"/>
</dbReference>
<dbReference type="EC" id="2.1.2.5" evidence="1"/>
<dbReference type="InterPro" id="IPR022384">
    <property type="entry name" value="FormiminoTrfase_cat_dom_sf"/>
</dbReference>
<dbReference type="Gene3D" id="3.30.70.670">
    <property type="entry name" value="Formiminotransferase, C-terminal subdomain"/>
    <property type="match status" value="1"/>
</dbReference>
<dbReference type="InterPro" id="IPR013802">
    <property type="entry name" value="Formiminotransferase_C"/>
</dbReference>